<dbReference type="PANTHER" id="PTHR31737">
    <property type="entry name" value="PROTEIN TOS1"/>
    <property type="match status" value="1"/>
</dbReference>
<dbReference type="AlphaFoldDB" id="A0A177BX27"/>
<evidence type="ECO:0000256" key="1">
    <source>
        <dbReference type="SAM" id="MobiDB-lite"/>
    </source>
</evidence>
<accession>A0A177BX27</accession>
<dbReference type="EMBL" id="KV441563">
    <property type="protein sequence ID" value="OAF99067.1"/>
    <property type="molecule type" value="Genomic_DNA"/>
</dbReference>
<dbReference type="Proteomes" id="UP000077069">
    <property type="component" value="Unassembled WGS sequence"/>
</dbReference>
<feature type="compositionally biased region" description="Low complexity" evidence="1">
    <location>
        <begin position="44"/>
        <end position="59"/>
    </location>
</feature>
<organism evidence="3 4">
    <name type="scientific">Paraphaeosphaeria sporulosa</name>
    <dbReference type="NCBI Taxonomy" id="1460663"/>
    <lineage>
        <taxon>Eukaryota</taxon>
        <taxon>Fungi</taxon>
        <taxon>Dikarya</taxon>
        <taxon>Ascomycota</taxon>
        <taxon>Pezizomycotina</taxon>
        <taxon>Dothideomycetes</taxon>
        <taxon>Pleosporomycetidae</taxon>
        <taxon>Pleosporales</taxon>
        <taxon>Massarineae</taxon>
        <taxon>Didymosphaeriaceae</taxon>
        <taxon>Paraphaeosphaeria</taxon>
    </lineage>
</organism>
<dbReference type="GO" id="GO:0009277">
    <property type="term" value="C:fungal-type cell wall"/>
    <property type="evidence" value="ECO:0007669"/>
    <property type="project" value="TreeGrafter"/>
</dbReference>
<evidence type="ECO:0000259" key="2">
    <source>
        <dbReference type="Pfam" id="PF10287"/>
    </source>
</evidence>
<evidence type="ECO:0000313" key="3">
    <source>
        <dbReference type="EMBL" id="OAF99067.1"/>
    </source>
</evidence>
<protein>
    <recommendedName>
        <fullName evidence="2">Cell wall protein YJL171C/Tos1 C-terminal domain-containing protein</fullName>
    </recommendedName>
</protein>
<dbReference type="Pfam" id="PF10287">
    <property type="entry name" value="YJL171C_Tos1_C"/>
    <property type="match status" value="1"/>
</dbReference>
<dbReference type="STRING" id="1460663.A0A177BX27"/>
<sequence>MHLRGPMNVSQIAVYKLPDLSISKRDSTRRTGGRANRRRKMQRPPSSSPCAHSASETSSPSPLPPVKRDEPSPTAIDTPQPAGPSNKPSYDNNVKVTGASTWSRVAYYASAAPAAASGFAFLANLGDPQRSGTFDYAFGNSLGYVIGDGSRVAADSTPFDGTLETSEREIAVFTEKECDDNCEYARPDATAHYGWDGPSKAFFIEFQMDHYDNYGSDQGMLSDAPAWWFLNAAIPRILQYGNDRKNIPCSCWSTGCGEFDAFEILGRGEVRAKSTIHRQGNLEGGDSNYFLRPVGRAIKFAVVFHNWNITARVLDDGFDFGASLTQAQIDDILAYDASDYSHSLFSIGD</sequence>
<dbReference type="RefSeq" id="XP_018029433.1">
    <property type="nucleotide sequence ID" value="XM_018177037.1"/>
</dbReference>
<evidence type="ECO:0000313" key="4">
    <source>
        <dbReference type="Proteomes" id="UP000077069"/>
    </source>
</evidence>
<dbReference type="InParanoid" id="A0A177BX27"/>
<feature type="region of interest" description="Disordered" evidence="1">
    <location>
        <begin position="1"/>
        <end position="92"/>
    </location>
</feature>
<dbReference type="PANTHER" id="PTHR31737:SF2">
    <property type="entry name" value="PROTEIN TOS1"/>
    <property type="match status" value="1"/>
</dbReference>
<feature type="domain" description="Cell wall protein YJL171C/Tos1 C-terminal" evidence="2">
    <location>
        <begin position="101"/>
        <end position="331"/>
    </location>
</feature>
<dbReference type="InterPro" id="IPR018805">
    <property type="entry name" value="YJL171C/Tos1_C"/>
</dbReference>
<dbReference type="OrthoDB" id="118256at2759"/>
<dbReference type="GeneID" id="28760523"/>
<keyword evidence="4" id="KW-1185">Reference proteome</keyword>
<proteinExistence type="predicted"/>
<dbReference type="FunCoup" id="A0A177BX27">
    <property type="interactions" value="42"/>
</dbReference>
<name>A0A177BX27_9PLEO</name>
<feature type="compositionally biased region" description="Basic residues" evidence="1">
    <location>
        <begin position="31"/>
        <end position="42"/>
    </location>
</feature>
<gene>
    <name evidence="3" type="ORF">CC84DRAFT_1158006</name>
</gene>
<reference evidence="3 4" key="1">
    <citation type="submission" date="2016-05" db="EMBL/GenBank/DDBJ databases">
        <title>Comparative analysis of secretome profiles of manganese(II)-oxidizing ascomycete fungi.</title>
        <authorList>
            <consortium name="DOE Joint Genome Institute"/>
            <person name="Zeiner C.A."/>
            <person name="Purvine S.O."/>
            <person name="Zink E.M."/>
            <person name="Wu S."/>
            <person name="Pasa-Tolic L."/>
            <person name="Chaput D.L."/>
            <person name="Haridas S."/>
            <person name="Grigoriev I.V."/>
            <person name="Santelli C.M."/>
            <person name="Hansel C.M."/>
        </authorList>
    </citation>
    <scope>NUCLEOTIDE SEQUENCE [LARGE SCALE GENOMIC DNA]</scope>
    <source>
        <strain evidence="3 4">AP3s5-JAC2a</strain>
    </source>
</reference>